<keyword evidence="4" id="KW-1185">Reference proteome</keyword>
<feature type="transmembrane region" description="Helical" evidence="1">
    <location>
        <begin position="123"/>
        <end position="147"/>
    </location>
</feature>
<protein>
    <recommendedName>
        <fullName evidence="2">DUF1559 domain-containing protein</fullName>
    </recommendedName>
</protein>
<dbReference type="EMBL" id="CP036261">
    <property type="protein sequence ID" value="QDS90659.1"/>
    <property type="molecule type" value="Genomic_DNA"/>
</dbReference>
<dbReference type="Proteomes" id="UP000319557">
    <property type="component" value="Chromosome"/>
</dbReference>
<dbReference type="Pfam" id="PF07596">
    <property type="entry name" value="SBP_bac_10"/>
    <property type="match status" value="1"/>
</dbReference>
<evidence type="ECO:0000313" key="4">
    <source>
        <dbReference type="Proteomes" id="UP000319557"/>
    </source>
</evidence>
<dbReference type="InterPro" id="IPR011453">
    <property type="entry name" value="DUF1559"/>
</dbReference>
<name>A0A517M6Z9_9BACT</name>
<organism evidence="3 4">
    <name type="scientific">Rosistilla ulvae</name>
    <dbReference type="NCBI Taxonomy" id="1930277"/>
    <lineage>
        <taxon>Bacteria</taxon>
        <taxon>Pseudomonadati</taxon>
        <taxon>Planctomycetota</taxon>
        <taxon>Planctomycetia</taxon>
        <taxon>Pirellulales</taxon>
        <taxon>Pirellulaceae</taxon>
        <taxon>Rosistilla</taxon>
    </lineage>
</organism>
<gene>
    <name evidence="3" type="ORF">EC9_48730</name>
</gene>
<dbReference type="OrthoDB" id="246009at2"/>
<dbReference type="SUPFAM" id="SSF54523">
    <property type="entry name" value="Pili subunits"/>
    <property type="match status" value="1"/>
</dbReference>
<dbReference type="Gene3D" id="3.30.700.10">
    <property type="entry name" value="Glycoprotein, Type 4 Pilin"/>
    <property type="match status" value="1"/>
</dbReference>
<sequence length="425" mass="45780">MEGILLWFLERRCGCGAVFWKTVASNRFALWSVDLPRRGGECAAEGGVGLQRLLGGAHLAEVLAGGGGEIGTSVAIRDIDLIYGCGVASCSIAHRFGSLDLVPLSCLSHLGICSLFTSKKQRAFTLVELLVVIAIIGILVGLLLPAVQAAREAARRMQCSNNMKQLGLAMHNYHDVYLKFPPGGLEVGGYQIGWPGRIFDFIEEGNRLDTMNGMAPDALVKLWPYRYTTAPHNGGDPIFADPMPSFACPSSPLGDTVNASSYAGVQHGTLHYRANAGSVNYDMVNVATSSRDYSTSGVIYPTSKTKFAHITDGTSTTLLVGECSDRQGWTDSMLSSWGGIQPWTWGYYYYGAGAGFLQLDNKNLQYPINFEGTTTTNATAYRSAHPGGAQFSFCDGSARFLTETMDMLELDAMATRARGEVVTTP</sequence>
<dbReference type="AlphaFoldDB" id="A0A517M6Z9"/>
<evidence type="ECO:0000313" key="3">
    <source>
        <dbReference type="EMBL" id="QDS90659.1"/>
    </source>
</evidence>
<dbReference type="PANTHER" id="PTHR30093:SF2">
    <property type="entry name" value="TYPE II SECRETION SYSTEM PROTEIN H"/>
    <property type="match status" value="1"/>
</dbReference>
<dbReference type="PANTHER" id="PTHR30093">
    <property type="entry name" value="GENERAL SECRETION PATHWAY PROTEIN G"/>
    <property type="match status" value="1"/>
</dbReference>
<keyword evidence="1" id="KW-0812">Transmembrane</keyword>
<proteinExistence type="predicted"/>
<evidence type="ECO:0000256" key="1">
    <source>
        <dbReference type="SAM" id="Phobius"/>
    </source>
</evidence>
<dbReference type="InterPro" id="IPR027558">
    <property type="entry name" value="Pre_pil_HX9DG_C"/>
</dbReference>
<reference evidence="3 4" key="1">
    <citation type="submission" date="2019-02" db="EMBL/GenBank/DDBJ databases">
        <title>Deep-cultivation of Planctomycetes and their phenomic and genomic characterization uncovers novel biology.</title>
        <authorList>
            <person name="Wiegand S."/>
            <person name="Jogler M."/>
            <person name="Boedeker C."/>
            <person name="Pinto D."/>
            <person name="Vollmers J."/>
            <person name="Rivas-Marin E."/>
            <person name="Kohn T."/>
            <person name="Peeters S.H."/>
            <person name="Heuer A."/>
            <person name="Rast P."/>
            <person name="Oberbeckmann S."/>
            <person name="Bunk B."/>
            <person name="Jeske O."/>
            <person name="Meyerdierks A."/>
            <person name="Storesund J.E."/>
            <person name="Kallscheuer N."/>
            <person name="Luecker S."/>
            <person name="Lage O.M."/>
            <person name="Pohl T."/>
            <person name="Merkel B.J."/>
            <person name="Hornburger P."/>
            <person name="Mueller R.-W."/>
            <person name="Bruemmer F."/>
            <person name="Labrenz M."/>
            <person name="Spormann A.M."/>
            <person name="Op den Camp H."/>
            <person name="Overmann J."/>
            <person name="Amann R."/>
            <person name="Jetten M.S.M."/>
            <person name="Mascher T."/>
            <person name="Medema M.H."/>
            <person name="Devos D.P."/>
            <person name="Kaster A.-K."/>
            <person name="Ovreas L."/>
            <person name="Rohde M."/>
            <person name="Galperin M.Y."/>
            <person name="Jogler C."/>
        </authorList>
    </citation>
    <scope>NUCLEOTIDE SEQUENCE [LARGE SCALE GENOMIC DNA]</scope>
    <source>
        <strain evidence="3 4">EC9</strain>
    </source>
</reference>
<dbReference type="InterPro" id="IPR012902">
    <property type="entry name" value="N_methyl_site"/>
</dbReference>
<keyword evidence="1" id="KW-0472">Membrane</keyword>
<dbReference type="NCBIfam" id="TIGR02532">
    <property type="entry name" value="IV_pilin_GFxxxE"/>
    <property type="match status" value="1"/>
</dbReference>
<accession>A0A517M6Z9</accession>
<feature type="domain" description="DUF1559" evidence="2">
    <location>
        <begin position="148"/>
        <end position="407"/>
    </location>
</feature>
<dbReference type="KEGG" id="ruv:EC9_48730"/>
<evidence type="ECO:0000259" key="2">
    <source>
        <dbReference type="Pfam" id="PF07596"/>
    </source>
</evidence>
<keyword evidence="1" id="KW-1133">Transmembrane helix</keyword>
<dbReference type="Pfam" id="PF07963">
    <property type="entry name" value="N_methyl"/>
    <property type="match status" value="1"/>
</dbReference>
<dbReference type="NCBIfam" id="TIGR04294">
    <property type="entry name" value="pre_pil_HX9DG"/>
    <property type="match status" value="1"/>
</dbReference>
<dbReference type="InterPro" id="IPR045584">
    <property type="entry name" value="Pilin-like"/>
</dbReference>